<evidence type="ECO:0000256" key="11">
    <source>
        <dbReference type="ARBA" id="ARBA00023157"/>
    </source>
</evidence>
<protein>
    <submittedName>
        <fullName evidence="21">Uncharacterized protein</fullName>
    </submittedName>
</protein>
<dbReference type="Gene3D" id="2.60.40.10">
    <property type="entry name" value="Immunoglobulins"/>
    <property type="match status" value="1"/>
</dbReference>
<dbReference type="PANTHER" id="PTHR24039">
    <property type="entry name" value="FIBRILLIN-RELATED"/>
    <property type="match status" value="1"/>
</dbReference>
<dbReference type="SMART" id="SM00274">
    <property type="entry name" value="FOLN"/>
    <property type="match status" value="2"/>
</dbReference>
<dbReference type="GO" id="GO:0071944">
    <property type="term" value="C:cell periphery"/>
    <property type="evidence" value="ECO:0007669"/>
    <property type="project" value="UniProtKB-ARBA"/>
</dbReference>
<comment type="caution">
    <text evidence="13">Lacks conserved residue(s) required for the propagation of feature annotation.</text>
</comment>
<feature type="domain" description="EGF-like" evidence="18">
    <location>
        <begin position="2970"/>
        <end position="3009"/>
    </location>
</feature>
<dbReference type="FunFam" id="2.10.25.10:FF:000038">
    <property type="entry name" value="Fibrillin 2"/>
    <property type="match status" value="11"/>
</dbReference>
<feature type="disulfide bond" evidence="14">
    <location>
        <begin position="458"/>
        <end position="476"/>
    </location>
</feature>
<feature type="domain" description="EGF-like" evidence="18">
    <location>
        <begin position="2556"/>
        <end position="2593"/>
    </location>
</feature>
<feature type="domain" description="EGF-like" evidence="18">
    <location>
        <begin position="3134"/>
        <end position="3175"/>
    </location>
</feature>
<dbReference type="GO" id="GO:0005509">
    <property type="term" value="F:calcium ion binding"/>
    <property type="evidence" value="ECO:0007669"/>
    <property type="project" value="InterPro"/>
</dbReference>
<feature type="domain" description="EGF-like" evidence="18">
    <location>
        <begin position="2142"/>
        <end position="2183"/>
    </location>
</feature>
<evidence type="ECO:0000256" key="1">
    <source>
        <dbReference type="ARBA" id="ARBA00004479"/>
    </source>
</evidence>
<dbReference type="PROSITE" id="PS01186">
    <property type="entry name" value="EGF_2"/>
    <property type="match status" value="28"/>
</dbReference>
<reference evidence="21" key="2">
    <citation type="submission" date="2021-01" db="UniProtKB">
        <authorList>
            <consortium name="EnsemblMetazoa"/>
        </authorList>
    </citation>
    <scope>IDENTIFICATION</scope>
</reference>
<dbReference type="PROSITE" id="PS01187">
    <property type="entry name" value="EGF_CA"/>
    <property type="match status" value="10"/>
</dbReference>
<feature type="domain" description="EGF-like" evidence="18">
    <location>
        <begin position="2267"/>
        <end position="2305"/>
    </location>
</feature>
<dbReference type="EnsemblMetazoa" id="XM_011673271">
    <property type="protein sequence ID" value="XP_011671573"/>
    <property type="gene ID" value="LOC577184"/>
</dbReference>
<feature type="disulfide bond" evidence="13">
    <location>
        <begin position="3744"/>
        <end position="3753"/>
    </location>
</feature>
<dbReference type="CDD" id="cd00054">
    <property type="entry name" value="EGF_CA"/>
    <property type="match status" value="22"/>
</dbReference>
<feature type="domain" description="EGF-like" evidence="18">
    <location>
        <begin position="3755"/>
        <end position="3792"/>
    </location>
</feature>
<evidence type="ECO:0000259" key="19">
    <source>
        <dbReference type="PROSITE" id="PS50856"/>
    </source>
</evidence>
<dbReference type="CDD" id="cd11304">
    <property type="entry name" value="Cadherin_repeat"/>
    <property type="match status" value="1"/>
</dbReference>
<dbReference type="InterPro" id="IPR023415">
    <property type="entry name" value="LDLR_class-A_CS"/>
</dbReference>
<dbReference type="OrthoDB" id="4405280at2759"/>
<dbReference type="InParanoid" id="A0A7M7HFM8"/>
<feature type="domain" description="EGF-like" evidence="18">
    <location>
        <begin position="2597"/>
        <end position="2637"/>
    </location>
</feature>
<dbReference type="PROSITE" id="PS50068">
    <property type="entry name" value="LDLRA_2"/>
    <property type="match status" value="4"/>
</dbReference>
<feature type="disulfide bond" evidence="13">
    <location>
        <begin position="3782"/>
        <end position="3791"/>
    </location>
</feature>
<dbReference type="InterPro" id="IPR015919">
    <property type="entry name" value="Cadherin-like_sf"/>
</dbReference>
<evidence type="ECO:0000256" key="14">
    <source>
        <dbReference type="PROSITE-ProRule" id="PRU00124"/>
    </source>
</evidence>
<dbReference type="SMART" id="SM00181">
    <property type="entry name" value="EGF"/>
    <property type="match status" value="39"/>
</dbReference>
<dbReference type="InterPro" id="IPR024731">
    <property type="entry name" value="NELL2-like_EGF"/>
</dbReference>
<feature type="signal peptide" evidence="17">
    <location>
        <begin position="1"/>
        <end position="25"/>
    </location>
</feature>
<feature type="disulfide bond" evidence="13">
    <location>
        <begin position="3706"/>
        <end position="3715"/>
    </location>
</feature>
<evidence type="ECO:0000256" key="3">
    <source>
        <dbReference type="ARBA" id="ARBA00022525"/>
    </source>
</evidence>
<feature type="compositionally biased region" description="Basic and acidic residues" evidence="15">
    <location>
        <begin position="3945"/>
        <end position="3954"/>
    </location>
</feature>
<keyword evidence="4 13" id="KW-0245">EGF-like domain</keyword>
<dbReference type="SUPFAM" id="SSF57196">
    <property type="entry name" value="EGF/Laminin"/>
    <property type="match status" value="3"/>
</dbReference>
<dbReference type="Gene3D" id="4.10.400.10">
    <property type="entry name" value="Low-density Lipoprotein Receptor"/>
    <property type="match status" value="6"/>
</dbReference>
<feature type="region of interest" description="Disordered" evidence="15">
    <location>
        <begin position="3994"/>
        <end position="4027"/>
    </location>
</feature>
<dbReference type="SMART" id="SM00539">
    <property type="entry name" value="NIDO"/>
    <property type="match status" value="1"/>
</dbReference>
<keyword evidence="12" id="KW-0325">Glycoprotein</keyword>
<feature type="disulfide bond" evidence="13">
    <location>
        <begin position="1073"/>
        <end position="1083"/>
    </location>
</feature>
<feature type="disulfide bond" evidence="14">
    <location>
        <begin position="822"/>
        <end position="837"/>
    </location>
</feature>
<dbReference type="InterPro" id="IPR000742">
    <property type="entry name" value="EGF"/>
</dbReference>
<sequence length="4027" mass="433124">MGIYGISKLSILSGILFLILQIGAADKPSPSSDTARSSTTTLLQEARQGISAIHTATHLSSQKTQSSLKGAEQVSLNVDALHAIDNDRLRQLQDEISDINHRKSSSVSTAAAPEDLLTEIPIYITKATSDSKEYVTETDVRAKFGTTASDETLTKVDTNLQTTTSSETLTEVDSNYLLSATTSAAEILTESPSISSSGWTTKQAEILTVSPATHQPDGEVLATKAASKSRTTVAVHSELITEGVEETEASTVVPAASAASDHVTIADTTDSGVLQGDLSIDRTSRTKESVIGGDNAEFPTRDEAVIDSTSTPSQHAFVLPAGYVSPPEENDADVVDDDDNAIHVIARPIPVTDGPSSANNIGAMPHQPQTTPSTLSGAPKEDHEELEGDLSPKVTTKPKEAETTTTSDDVVAVISMTTDEVTTVRSSTEYELKVSTEKISEAAPAETLEEKLSGFFRCTDGTLIDITSLCDKKADCPDYSDEDSCNADEKENLTKQIHRPSLNWNEVAPKGSRDDILIPLDDSRLSAVVEMEQSRTEAPTTFRCEEGGDIIPITAVCDKRADCLDYSDEFNCDGNKHVTEATTTMDTVTKLSSTKPKFESSPTIEVLNEDDEVMEFFQCLDGSAVVPMRAVCDKKWDCLDFSDEDECDSHGKLPITKANKTKPGMAWATPRTPADLPDREQNMIVQEMPDAKGTLPEFWLCENGNYIFISSVCDKKDDCGDFSDEDDCTGNRKIPTTEAPDTVLVTTPSSLSNLAERGTLSMTTIMSTTVQSTPASLTLFHADDVKSWSQGVTPAMNNMEEKYPAAIFQCDDGQEIEAMKVCDHNVDCYDGSDEDDCYGGWFEEPNARLRFAREAQTSEPGSGTGPTPIVCGVGCFQCNDDTCINETLTCNGNVDCSDGEDEDRSTLCIGACDFPTLDDRVVLATGTPSQSLYLNGTVLVLDCILGSVITGDSSITCLDGSFSAGPICSRNCHIDLDRNALTCSSNVYTHGSNPNCDCESGYELELANEDITCSDSLFLPAHPQCKETNECLMTPTPCDSLASCFNMPLGSFTCICDSGYTGDGITCEDIDECPSDCHQNATCINTPGSYTCECNNGFLGDGFTCIEQVYYSYGTAAGDTTFDATPGVANIDGYTVSGPIARMQLLPIGEQLFQYIYITNSGVIAFNNDPSVDLSEFSHPSAFTANSSTMPAVSVFGSEARTSTSSARRAISSDSTVYYHVYESTATDEFTTELLANVSIQVNNAVLLGNTPMSLYEPKWAMVITWVDLRRFGTEEFTTETDTFQAVLTTDGSKTYVVQLYQENSMLWDADQLNAAVTPVIGYRTSTSFFDLQTSESYSRAAMFRPDGLAGNILSVGSSRKGQFVFRLDQNPDDFVNPAEFCQDWYDDATTLSPSTRGVLPCPCTLQQAASDFRFTACTPYVPINQFAFGTSSVDPYPSYLEDSNQCLQQVFPSFDFTGSRCIYNHSDSLVVGYDSMWESSHLQNKLTVSRSPFSSFYQEWIFDDVLPRHYCCSQSSDAYFCNLYEEKRPPRTCNGYVAVSQAWGRGDPHITTLDTFEYIFNGLGEYTLIMIDSIGFKLQGRTEKAFDNSGAEVNTGTVFTAFVVSQGATTVEFDLNAERTDMTILINGTSSIDPADLQTSEYNSSDSMFNLRYNSVTGARYVATFRDSTSGEDVTVNVGISLRMLDFIFQAPEVYKDGSTRGLYGVWDGDINNEVTFPNGTILPNPESISEDDLFNYGQSWRVDSADSLFTYQSPNVWNTFNGISFTPMFLSELNMTADPALRAAAMVDCSGDTSCLFDALATKDVSIGTNTMMIGMSRDQQVIDLENYSPILSNLTEINPDATYPGINANGVFNLIVNQSYTFQATAMDRNPNDVITYSLDGNVPSSAQIDSTSGIFTWTPENVDQVLIGIQASDGSVSRYLQLLIIVCNCENGGSCDFNSMMEGYSLNNDKFSIAQCTCAMGYAGSFCQDDFDSCELDPCYPGVTCIDEPPPSISASCAACPPSLTGTGFQCWDLDECAESVDGCDQLCINSVGSFSCDCNIGYDLQPDLKACQDINECDRATDICDENANCINNNGSYTCECNDGYVIQADNRTCTDVDECTDSAPCDVNADCGNVIGSYTCTCRSGYLGDGRAECKDDNECFNPERNDCSDFASCENKEGYYVCLCLEGYEGSGLNCTDRNECLEGVSQCSLEAACQNVPGSFMCSCDTGYTGDGNTCVDVDECADSSSNNCDVNALCSNSLGSFSCACNAGYEGDGTTCTDVDECMSGPDFCASTATCTNSPGSYICTCFDGFSGDGFACTDIDECVEQIDNCMQNCINLLGSFICSCNPGFVLDADGATCNIAAGMACTPAEDPCTGGGTCMNAAGLITCTCQRGFEPSSATNCQDIDECAAMTDNCDTSVGVCTNTQGGYTCSCARGYMLAADERTCSNINECETGNDCSPDAVCNDLPGTFTCICNAGYSGNGITCANDNECDLSPCVADSVCTDTVGSFVCSCAPGYVGDQVSGCKDMDECIGMPCDVNGNCTNTPGSFTCTCLAGFSGNGFTCQDILECNDPNICVANSVCIEREGSYTCDCIDGYRGDGTEDCVDVDECLGDSTICHLQATCTNTDGSYNCSCNAGYEGNGTSCSNINECERGTIDCDVNSNCTDTDGSYTCYCIDGYFDATGGRAAAGQCADVDECALGVDACDVNSVCMNNNGSYTCVCNAGYMHVTRTTCTDVLECSQTPGPCNSRAFEICIELEGGYECACQSSTYRVRDQCTMATTLFLIAEFLDIQGLVVEYYYDELTSETNRQGLANDTMAVLMASSTFPDVLDVSVQSMRLLEGGMVAEVIFRVDILITNTATENDLAMVFDNGLTGTYNDILDPDNRVYVQAEIDVDTNECANTTICPTMSMCINTVGSFSCKCFEGYTFTDNSNDTCTDLDECSANICSMDSNCTNSIGSFNCVCNMGYTGDGITCTDNDECEMVSTCQSNEDCINVPGSYNCSCASGYSGTSPMCQDIDECVQQTDQCSQNCINNVGSYGCSCNSGYDLDADGFTCNDINECVTANDCGSNSMCNNTVGSYICTCNTGYMGAPPGSLCQDIDECVQQTDQCSQNCINNVGSYGCSCKPGYELDADGFTCNDINECVTANDCGSNSMCNNTVGSYICTCNTGYMGAPPGSLCQDIDECVQQTDRCSQNCINNVGSYGCSCNPGFELDADGFTCNVAPGMECNAVLDPCTGGGMCMNATGLINCTCPRGFSKYNDTHCQDIDECTAMTDNCDRSVGTCNNSPGSYNCSCTDGYMLAADQRTCSDINECVTANDCGSNSMCNNTVGSYICTCNTGYMGSPPGSLCQDIDECAGGSNPCTLANEECVNTDGSYQCVCAAGFVRTSGYCLTSSTITGSITINLVNGRIAPYTASLSDPTSEEYMDLEALVCAAFLNVINGWVNASTPYPMSSCEVTSFAAGTYPETIVSYVITVYGEDTEEVANSTSDIMSNGFSGAPLVWTDENGNTVQLISLFFDNASECMLGTSCSGVNEGCTELEPGFECYCANSSRLYEEMCLYSTRLTGSFRYNRINGDQVTYRPELADTGSAEFTNMTTITCDVFMYQINIWVNVDVPYTFIECNITAFRPGSIIVDFIIDIYGTSQMEAMMRAQVASDNGFQGSPSNWTGNVYTIYVEELIYENLCEPSPCENGGACLYDVTSNTTSCSCPPGFGGPVCENKVACEGYTCQNEGVCQVDIIGDPYCECPAQYTGTFCEIPVSCEELDCQNNSTCEVDSNGVASCTCLDGYEGVRCQLESTPGLSTGVIVGIVLGVVGFVLLVIVLCFCCIIVFAARRRRQRKRELLEGAENWGYGGRRYAPAVAVPAQSSAPSRGAVVRNDPAEFASESSDNFYYYQNTRARPLGGAARPSAPPARPMFNLEDDDDDDTIDSRFSGIIRNMWNMHADQRPEASFDPRELPSTSNFMAGGIPRASVQPRNLYPEYHNAGFERPYVADGTESNAYSEETEEFKTYRGKGRDKSRGPMDPYNYF</sequence>
<dbReference type="FunFam" id="2.10.25.10:FF:000240">
    <property type="entry name" value="Vitamin K-dependent protein S"/>
    <property type="match status" value="1"/>
</dbReference>
<dbReference type="InterPro" id="IPR005533">
    <property type="entry name" value="AMOP_dom"/>
</dbReference>
<dbReference type="PROSITE" id="PS00022">
    <property type="entry name" value="EGF_1"/>
    <property type="match status" value="4"/>
</dbReference>
<dbReference type="SMART" id="SM00179">
    <property type="entry name" value="EGF_CA"/>
    <property type="match status" value="35"/>
</dbReference>
<evidence type="ECO:0000256" key="16">
    <source>
        <dbReference type="SAM" id="Phobius"/>
    </source>
</evidence>
<dbReference type="PROSITE" id="PS50026">
    <property type="entry name" value="EGF_3"/>
    <property type="match status" value="29"/>
</dbReference>
<feature type="domain" description="VWFD" evidence="20">
    <location>
        <begin position="1541"/>
        <end position="1750"/>
    </location>
</feature>
<feature type="region of interest" description="Disordered" evidence="15">
    <location>
        <begin position="349"/>
        <end position="405"/>
    </location>
</feature>
<feature type="domain" description="EGF-like" evidence="18">
    <location>
        <begin position="3261"/>
        <end position="3304"/>
    </location>
</feature>
<evidence type="ECO:0000256" key="8">
    <source>
        <dbReference type="ARBA" id="ARBA00022837"/>
    </source>
</evidence>
<keyword evidence="11 13" id="KW-1015">Disulfide bond</keyword>
<keyword evidence="6 17" id="KW-0732">Signal</keyword>
<dbReference type="InterPro" id="IPR003645">
    <property type="entry name" value="Fol_N"/>
</dbReference>
<dbReference type="PROSITE" id="PS50856">
    <property type="entry name" value="AMOP"/>
    <property type="match status" value="1"/>
</dbReference>
<feature type="domain" description="EGF-like" evidence="18">
    <location>
        <begin position="3051"/>
        <end position="3092"/>
    </location>
</feature>
<dbReference type="KEGG" id="spu:577184"/>
<evidence type="ECO:0000256" key="13">
    <source>
        <dbReference type="PROSITE-ProRule" id="PRU00076"/>
    </source>
</evidence>
<dbReference type="Proteomes" id="UP000007110">
    <property type="component" value="Unassembled WGS sequence"/>
</dbReference>
<dbReference type="InterPro" id="IPR009030">
    <property type="entry name" value="Growth_fac_rcpt_cys_sf"/>
</dbReference>
<dbReference type="SUPFAM" id="SSF57424">
    <property type="entry name" value="LDL receptor-like module"/>
    <property type="match status" value="6"/>
</dbReference>
<dbReference type="GeneID" id="577184"/>
<evidence type="ECO:0000256" key="10">
    <source>
        <dbReference type="ARBA" id="ARBA00023136"/>
    </source>
</evidence>
<keyword evidence="5 16" id="KW-0812">Transmembrane</keyword>
<feature type="domain" description="EGF-like" evidence="18">
    <location>
        <begin position="2351"/>
        <end position="2392"/>
    </location>
</feature>
<feature type="domain" description="EGF-like" evidence="18">
    <location>
        <begin position="2931"/>
        <end position="2969"/>
    </location>
</feature>
<dbReference type="GO" id="GO:0048731">
    <property type="term" value="P:system development"/>
    <property type="evidence" value="ECO:0007669"/>
    <property type="project" value="UniProtKB-ARBA"/>
</dbReference>
<feature type="region of interest" description="Disordered" evidence="15">
    <location>
        <begin position="3945"/>
        <end position="3967"/>
    </location>
</feature>
<dbReference type="GO" id="GO:0005576">
    <property type="term" value="C:extracellular region"/>
    <property type="evidence" value="ECO:0000318"/>
    <property type="project" value="GO_Central"/>
</dbReference>
<dbReference type="InterPro" id="IPR001846">
    <property type="entry name" value="VWF_type-D"/>
</dbReference>
<dbReference type="Gene3D" id="2.10.25.10">
    <property type="entry name" value="Laminin"/>
    <property type="match status" value="35"/>
</dbReference>
<feature type="disulfide bond" evidence="14">
    <location>
        <begin position="871"/>
        <end position="883"/>
    </location>
</feature>
<feature type="compositionally biased region" description="Basic and acidic residues" evidence="15">
    <location>
        <begin position="4005"/>
        <end position="4019"/>
    </location>
</feature>
<feature type="disulfide bond" evidence="14">
    <location>
        <begin position="557"/>
        <end position="572"/>
    </location>
</feature>
<proteinExistence type="predicted"/>
<feature type="disulfide bond" evidence="14">
    <location>
        <begin position="810"/>
        <end position="828"/>
    </location>
</feature>
<dbReference type="InterPro" id="IPR049883">
    <property type="entry name" value="NOTCH1_EGF-like"/>
</dbReference>
<dbReference type="FunFam" id="2.10.25.10:FF:000005">
    <property type="entry name" value="Fibrillin 2"/>
    <property type="match status" value="3"/>
</dbReference>
<accession>A0A7M7HFM8</accession>
<dbReference type="FunFam" id="2.10.25.10:FF:000014">
    <property type="entry name" value="Latent-transforming growth factor beta-binding protein 3"/>
    <property type="match status" value="4"/>
</dbReference>
<feature type="domain" description="EGF-like" evidence="18">
    <location>
        <begin position="2517"/>
        <end position="2555"/>
    </location>
</feature>
<dbReference type="Pfam" id="PF12947">
    <property type="entry name" value="EGF_3"/>
    <property type="match status" value="8"/>
</dbReference>
<organism evidence="21 22">
    <name type="scientific">Strongylocentrotus purpuratus</name>
    <name type="common">Purple sea urchin</name>
    <dbReference type="NCBI Taxonomy" id="7668"/>
    <lineage>
        <taxon>Eukaryota</taxon>
        <taxon>Metazoa</taxon>
        <taxon>Echinodermata</taxon>
        <taxon>Eleutherozoa</taxon>
        <taxon>Echinozoa</taxon>
        <taxon>Echinoidea</taxon>
        <taxon>Euechinoidea</taxon>
        <taxon>Echinacea</taxon>
        <taxon>Camarodonta</taxon>
        <taxon>Echinidea</taxon>
        <taxon>Strongylocentrotidae</taxon>
        <taxon>Strongylocentrotus</taxon>
    </lineage>
</organism>
<feature type="domain" description="EGF-like" evidence="18">
    <location>
        <begin position="3219"/>
        <end position="3260"/>
    </location>
</feature>
<feature type="domain" description="EGF-like" evidence="18">
    <location>
        <begin position="3678"/>
        <end position="3716"/>
    </location>
</feature>
<dbReference type="PRINTS" id="PR00261">
    <property type="entry name" value="LDLRECEPTOR"/>
</dbReference>
<reference evidence="22" key="1">
    <citation type="submission" date="2015-02" db="EMBL/GenBank/DDBJ databases">
        <title>Genome sequencing for Strongylocentrotus purpuratus.</title>
        <authorList>
            <person name="Murali S."/>
            <person name="Liu Y."/>
            <person name="Vee V."/>
            <person name="English A."/>
            <person name="Wang M."/>
            <person name="Skinner E."/>
            <person name="Han Y."/>
            <person name="Muzny D.M."/>
            <person name="Worley K.C."/>
            <person name="Gibbs R.A."/>
        </authorList>
    </citation>
    <scope>NUCLEOTIDE SEQUENCE</scope>
</reference>
<feature type="domain" description="EGF-like" evidence="18">
    <location>
        <begin position="1027"/>
        <end position="1068"/>
    </location>
</feature>
<dbReference type="GO" id="GO:0005201">
    <property type="term" value="F:extracellular matrix structural constituent"/>
    <property type="evidence" value="ECO:0000318"/>
    <property type="project" value="GO_Central"/>
</dbReference>
<evidence type="ECO:0000256" key="6">
    <source>
        <dbReference type="ARBA" id="ARBA00022729"/>
    </source>
</evidence>
<dbReference type="SUPFAM" id="SSF57184">
    <property type="entry name" value="Growth factor receptor domain"/>
    <property type="match status" value="11"/>
</dbReference>
<dbReference type="GO" id="GO:0016020">
    <property type="term" value="C:membrane"/>
    <property type="evidence" value="ECO:0007669"/>
    <property type="project" value="UniProtKB-SubCell"/>
</dbReference>
<evidence type="ECO:0000259" key="18">
    <source>
        <dbReference type="PROSITE" id="PS50026"/>
    </source>
</evidence>
<keyword evidence="8" id="KW-0106">Calcium</keyword>
<feature type="chain" id="PRO_5029491102" evidence="17">
    <location>
        <begin position="26"/>
        <end position="4027"/>
    </location>
</feature>
<feature type="domain" description="EGF-like" evidence="18">
    <location>
        <begin position="3717"/>
        <end position="3754"/>
    </location>
</feature>
<evidence type="ECO:0000256" key="9">
    <source>
        <dbReference type="ARBA" id="ARBA00022989"/>
    </source>
</evidence>
<dbReference type="GO" id="GO:0048513">
    <property type="term" value="P:animal organ development"/>
    <property type="evidence" value="ECO:0007669"/>
    <property type="project" value="UniProtKB-ARBA"/>
</dbReference>
<feature type="domain" description="AMOP" evidence="19">
    <location>
        <begin position="1374"/>
        <end position="1529"/>
    </location>
</feature>
<feature type="transmembrane region" description="Helical" evidence="16">
    <location>
        <begin position="3803"/>
        <end position="3831"/>
    </location>
</feature>
<feature type="domain" description="EGF-like" evidence="18">
    <location>
        <begin position="2685"/>
        <end position="2726"/>
    </location>
</feature>
<dbReference type="CDD" id="cd00112">
    <property type="entry name" value="LDLa"/>
    <property type="match status" value="5"/>
</dbReference>
<dbReference type="InterPro" id="IPR000152">
    <property type="entry name" value="EGF-type_Asp/Asn_hydroxyl_site"/>
</dbReference>
<dbReference type="Pfam" id="PF06119">
    <property type="entry name" value="NIDO"/>
    <property type="match status" value="1"/>
</dbReference>
<dbReference type="InterPro" id="IPR002172">
    <property type="entry name" value="LDrepeatLR_classA_rpt"/>
</dbReference>
<keyword evidence="10 16" id="KW-0472">Membrane</keyword>
<feature type="domain" description="EGF-like" evidence="18">
    <location>
        <begin position="2101"/>
        <end position="2141"/>
    </location>
</feature>
<evidence type="ECO:0000259" key="20">
    <source>
        <dbReference type="PROSITE" id="PS51233"/>
    </source>
</evidence>
<feature type="domain" description="EGF-like" evidence="18">
    <location>
        <begin position="1069"/>
        <end position="1104"/>
    </location>
</feature>
<evidence type="ECO:0000256" key="2">
    <source>
        <dbReference type="ARBA" id="ARBA00004613"/>
    </source>
</evidence>
<feature type="disulfide bond" evidence="14">
    <location>
        <begin position="878"/>
        <end position="896"/>
    </location>
</feature>
<feature type="domain" description="EGF-like" evidence="18">
    <location>
        <begin position="2888"/>
        <end position="2930"/>
    </location>
</feature>
<dbReference type="InterPro" id="IPR018097">
    <property type="entry name" value="EGF_Ca-bd_CS"/>
</dbReference>
<keyword evidence="7" id="KW-0677">Repeat</keyword>
<dbReference type="SMART" id="SM00032">
    <property type="entry name" value="CCP"/>
    <property type="match status" value="2"/>
</dbReference>
<dbReference type="RefSeq" id="XP_011671573.2">
    <property type="nucleotide sequence ID" value="XM_011673271.2"/>
</dbReference>
<dbReference type="PROSITE" id="PS00010">
    <property type="entry name" value="ASX_HYDROXYL"/>
    <property type="match status" value="26"/>
</dbReference>
<feature type="domain" description="EGF-like" evidence="18">
    <location>
        <begin position="3305"/>
        <end position="3346"/>
    </location>
</feature>
<dbReference type="PROSITE" id="PS51233">
    <property type="entry name" value="VWFD"/>
    <property type="match status" value="1"/>
</dbReference>
<feature type="domain" description="EGF-like" evidence="18">
    <location>
        <begin position="2225"/>
        <end position="2266"/>
    </location>
</feature>
<dbReference type="GO" id="GO:0007160">
    <property type="term" value="P:cell-matrix adhesion"/>
    <property type="evidence" value="ECO:0007669"/>
    <property type="project" value="InterPro"/>
</dbReference>
<feature type="domain" description="EGF-like" evidence="18">
    <location>
        <begin position="2477"/>
        <end position="2513"/>
    </location>
</feature>
<dbReference type="PANTHER" id="PTHR24039:SF28">
    <property type="entry name" value="EGF-LIKE DOMAIN-CONTAINING PROTEIN"/>
    <property type="match status" value="1"/>
</dbReference>
<evidence type="ECO:0000256" key="4">
    <source>
        <dbReference type="ARBA" id="ARBA00022536"/>
    </source>
</evidence>
<evidence type="ECO:0000256" key="12">
    <source>
        <dbReference type="ARBA" id="ARBA00023180"/>
    </source>
</evidence>
<feature type="compositionally biased region" description="Polar residues" evidence="15">
    <location>
        <begin position="367"/>
        <end position="376"/>
    </location>
</feature>
<feature type="domain" description="EGF-like" evidence="18">
    <location>
        <begin position="3347"/>
        <end position="3388"/>
    </location>
</feature>
<dbReference type="SUPFAM" id="SSF49313">
    <property type="entry name" value="Cadherin-like"/>
    <property type="match status" value="1"/>
</dbReference>
<comment type="subcellular location">
    <subcellularLocation>
        <location evidence="1">Membrane</location>
        <topology evidence="1">Single-pass type I membrane protein</topology>
    </subcellularLocation>
    <subcellularLocation>
        <location evidence="2">Secreted</location>
    </subcellularLocation>
</comment>
<evidence type="ECO:0000256" key="17">
    <source>
        <dbReference type="SAM" id="SignalP"/>
    </source>
</evidence>
<feature type="domain" description="EGF-like" evidence="18">
    <location>
        <begin position="2437"/>
        <end position="2476"/>
    </location>
</feature>
<dbReference type="FunFam" id="2.10.25.10:FF:000202">
    <property type="entry name" value="Multiple epidermal growth factor-like domains 8"/>
    <property type="match status" value="1"/>
</dbReference>
<evidence type="ECO:0000256" key="7">
    <source>
        <dbReference type="ARBA" id="ARBA00022737"/>
    </source>
</evidence>
<dbReference type="PROSITE" id="PS01209">
    <property type="entry name" value="LDLRA_1"/>
    <property type="match status" value="1"/>
</dbReference>
<feature type="domain" description="EGF-like" evidence="18">
    <location>
        <begin position="2184"/>
        <end position="2224"/>
    </location>
</feature>
<keyword evidence="22" id="KW-1185">Reference proteome</keyword>
<dbReference type="InterPro" id="IPR013783">
    <property type="entry name" value="Ig-like_fold"/>
</dbReference>
<dbReference type="SMART" id="SM00192">
    <property type="entry name" value="LDLa"/>
    <property type="match status" value="6"/>
</dbReference>
<dbReference type="InterPro" id="IPR036055">
    <property type="entry name" value="LDL_receptor-like_sf"/>
</dbReference>
<dbReference type="Pfam" id="PF07645">
    <property type="entry name" value="EGF_CA"/>
    <property type="match status" value="21"/>
</dbReference>
<dbReference type="Pfam" id="PF05345">
    <property type="entry name" value="He_PIG"/>
    <property type="match status" value="1"/>
</dbReference>
<feature type="domain" description="EGF-like" evidence="18">
    <location>
        <begin position="2393"/>
        <end position="2436"/>
    </location>
</feature>
<evidence type="ECO:0000256" key="5">
    <source>
        <dbReference type="ARBA" id="ARBA00022692"/>
    </source>
</evidence>
<dbReference type="Pfam" id="PF00057">
    <property type="entry name" value="Ldl_recept_a"/>
    <property type="match status" value="3"/>
</dbReference>
<keyword evidence="3" id="KW-0964">Secreted</keyword>
<feature type="disulfide bond" evidence="14">
    <location>
        <begin position="470"/>
        <end position="485"/>
    </location>
</feature>
<keyword evidence="9 16" id="KW-1133">Transmembrane helix</keyword>
<dbReference type="InterPro" id="IPR001881">
    <property type="entry name" value="EGF-like_Ca-bd_dom"/>
</dbReference>
<feature type="disulfide bond" evidence="13">
    <location>
        <begin position="3687"/>
        <end position="3704"/>
    </location>
</feature>
<name>A0A7M7HFM8_STRPU</name>
<feature type="domain" description="EGF-like" evidence="18">
    <location>
        <begin position="2638"/>
        <end position="2676"/>
    </location>
</feature>
<dbReference type="InterPro" id="IPR000436">
    <property type="entry name" value="Sushi_SCR_CCP_dom"/>
</dbReference>
<dbReference type="InterPro" id="IPR003886">
    <property type="entry name" value="NIDO_dom"/>
</dbReference>
<feature type="domain" description="EGF-like" evidence="18">
    <location>
        <begin position="2058"/>
        <end position="2100"/>
    </location>
</feature>
<evidence type="ECO:0000256" key="15">
    <source>
        <dbReference type="SAM" id="MobiDB-lite"/>
    </source>
</evidence>
<evidence type="ECO:0000313" key="21">
    <source>
        <dbReference type="EnsemblMetazoa" id="XP_011671573"/>
    </source>
</evidence>
<evidence type="ECO:0000313" key="22">
    <source>
        <dbReference type="Proteomes" id="UP000007110"/>
    </source>
</evidence>